<dbReference type="PANTHER" id="PTHR43031:SF1">
    <property type="entry name" value="PYRIDINE NUCLEOTIDE-DISULPHIDE OXIDOREDUCTASE"/>
    <property type="match status" value="1"/>
</dbReference>
<evidence type="ECO:0000313" key="2">
    <source>
        <dbReference type="EMBL" id="ANE49922.1"/>
    </source>
</evidence>
<sequence length="90" mass="9829">MNLLLKTNPFTILDVRTPSEFAKGHVPGAINIPLEEIATRVFELRKMPKPIIAYCMNGNGSGIATSFLKKQGVAEVYNGGSLHDMLRSAQ</sequence>
<accession>A0A172TSF7</accession>
<dbReference type="RefSeq" id="WP_066402068.1">
    <property type="nucleotide sequence ID" value="NZ_CP011390.1"/>
</dbReference>
<keyword evidence="3" id="KW-1185">Reference proteome</keyword>
<dbReference type="OrthoDB" id="9808735at2"/>
<dbReference type="STRING" id="1492898.SY85_04855"/>
<dbReference type="PANTHER" id="PTHR43031">
    <property type="entry name" value="FAD-DEPENDENT OXIDOREDUCTASE"/>
    <property type="match status" value="1"/>
</dbReference>
<dbReference type="InterPro" id="IPR050229">
    <property type="entry name" value="GlpE_sulfurtransferase"/>
</dbReference>
<dbReference type="Proteomes" id="UP000077177">
    <property type="component" value="Chromosome"/>
</dbReference>
<dbReference type="SUPFAM" id="SSF52821">
    <property type="entry name" value="Rhodanese/Cell cycle control phosphatase"/>
    <property type="match status" value="1"/>
</dbReference>
<organism evidence="2 3">
    <name type="scientific">Flavisolibacter tropicus</name>
    <dbReference type="NCBI Taxonomy" id="1492898"/>
    <lineage>
        <taxon>Bacteria</taxon>
        <taxon>Pseudomonadati</taxon>
        <taxon>Bacteroidota</taxon>
        <taxon>Chitinophagia</taxon>
        <taxon>Chitinophagales</taxon>
        <taxon>Chitinophagaceae</taxon>
        <taxon>Flavisolibacter</taxon>
    </lineage>
</organism>
<evidence type="ECO:0000313" key="3">
    <source>
        <dbReference type="Proteomes" id="UP000077177"/>
    </source>
</evidence>
<dbReference type="Pfam" id="PF00581">
    <property type="entry name" value="Rhodanese"/>
    <property type="match status" value="1"/>
</dbReference>
<dbReference type="CDD" id="cd00158">
    <property type="entry name" value="RHOD"/>
    <property type="match status" value="1"/>
</dbReference>
<dbReference type="PROSITE" id="PS00380">
    <property type="entry name" value="RHODANESE_1"/>
    <property type="match status" value="1"/>
</dbReference>
<dbReference type="PROSITE" id="PS50206">
    <property type="entry name" value="RHODANESE_3"/>
    <property type="match status" value="1"/>
</dbReference>
<dbReference type="InterPro" id="IPR001307">
    <property type="entry name" value="Thiosulphate_STrfase_CS"/>
</dbReference>
<dbReference type="KEGG" id="fla:SY85_04855"/>
<dbReference type="AlphaFoldDB" id="A0A172TSF7"/>
<feature type="domain" description="Rhodanese" evidence="1">
    <location>
        <begin position="6"/>
        <end position="84"/>
    </location>
</feature>
<dbReference type="Gene3D" id="3.40.250.10">
    <property type="entry name" value="Rhodanese-like domain"/>
    <property type="match status" value="1"/>
</dbReference>
<reference evidence="3" key="1">
    <citation type="submission" date="2015-01" db="EMBL/GenBank/DDBJ databases">
        <title>Flavisolibacter sp./LCS9/ whole genome sequencing.</title>
        <authorList>
            <person name="Kim M.K."/>
            <person name="Srinivasan S."/>
            <person name="Lee J.-J."/>
        </authorList>
    </citation>
    <scope>NUCLEOTIDE SEQUENCE [LARGE SCALE GENOMIC DNA]</scope>
    <source>
        <strain evidence="3">LCS9</strain>
    </source>
</reference>
<dbReference type="EMBL" id="CP011390">
    <property type="protein sequence ID" value="ANE49922.1"/>
    <property type="molecule type" value="Genomic_DNA"/>
</dbReference>
<dbReference type="InterPro" id="IPR001763">
    <property type="entry name" value="Rhodanese-like_dom"/>
</dbReference>
<gene>
    <name evidence="2" type="ORF">SY85_04855</name>
</gene>
<reference evidence="2 3" key="2">
    <citation type="journal article" date="2016" name="Int. J. Syst. Evol. Microbiol.">
        <title>Flavisolibacter tropicus sp. nov., isolated from tropical soil.</title>
        <authorList>
            <person name="Lee J.J."/>
            <person name="Kang M.S."/>
            <person name="Kim G.S."/>
            <person name="Lee C.S."/>
            <person name="Lim S."/>
            <person name="Lee J."/>
            <person name="Roh S.H."/>
            <person name="Kang H."/>
            <person name="Ha J.M."/>
            <person name="Bae S."/>
            <person name="Jung H.Y."/>
            <person name="Kim M.K."/>
        </authorList>
    </citation>
    <scope>NUCLEOTIDE SEQUENCE [LARGE SCALE GENOMIC DNA]</scope>
    <source>
        <strain evidence="2 3">LCS9</strain>
    </source>
</reference>
<dbReference type="GO" id="GO:0004792">
    <property type="term" value="F:thiosulfate-cyanide sulfurtransferase activity"/>
    <property type="evidence" value="ECO:0007669"/>
    <property type="project" value="InterPro"/>
</dbReference>
<evidence type="ECO:0000259" key="1">
    <source>
        <dbReference type="PROSITE" id="PS50206"/>
    </source>
</evidence>
<dbReference type="InterPro" id="IPR036873">
    <property type="entry name" value="Rhodanese-like_dom_sf"/>
</dbReference>
<dbReference type="SMART" id="SM00450">
    <property type="entry name" value="RHOD"/>
    <property type="match status" value="1"/>
</dbReference>
<protein>
    <recommendedName>
        <fullName evidence="1">Rhodanese domain-containing protein</fullName>
    </recommendedName>
</protein>
<proteinExistence type="predicted"/>
<name>A0A172TSF7_9BACT</name>